<dbReference type="AlphaFoldDB" id="A0A1M6U707"/>
<evidence type="ECO:0000259" key="1">
    <source>
        <dbReference type="Pfam" id="PF01368"/>
    </source>
</evidence>
<dbReference type="SUPFAM" id="SSF64182">
    <property type="entry name" value="DHH phosphoesterases"/>
    <property type="match status" value="1"/>
</dbReference>
<dbReference type="Pfam" id="PF01368">
    <property type="entry name" value="DHH"/>
    <property type="match status" value="1"/>
</dbReference>
<dbReference type="InterPro" id="IPR051319">
    <property type="entry name" value="Oligoribo/pAp-PDE_c-di-AMP_PDE"/>
</dbReference>
<keyword evidence="4" id="KW-1185">Reference proteome</keyword>
<dbReference type="Gene3D" id="3.90.1640.10">
    <property type="entry name" value="inorganic pyrophosphatase (n-terminal core)"/>
    <property type="match status" value="1"/>
</dbReference>
<dbReference type="InterPro" id="IPR001667">
    <property type="entry name" value="DDH_dom"/>
</dbReference>
<dbReference type="GO" id="GO:0003676">
    <property type="term" value="F:nucleic acid binding"/>
    <property type="evidence" value="ECO:0007669"/>
    <property type="project" value="InterPro"/>
</dbReference>
<feature type="domain" description="DHHA1" evidence="2">
    <location>
        <begin position="236"/>
        <end position="321"/>
    </location>
</feature>
<dbReference type="Gene3D" id="3.10.310.30">
    <property type="match status" value="1"/>
</dbReference>
<proteinExistence type="predicted"/>
<accession>A0A1M6U707</accession>
<evidence type="ECO:0000259" key="2">
    <source>
        <dbReference type="Pfam" id="PF02272"/>
    </source>
</evidence>
<dbReference type="Proteomes" id="UP000183997">
    <property type="component" value="Unassembled WGS sequence"/>
</dbReference>
<protein>
    <submittedName>
        <fullName evidence="3">Phosphoesterase RecJ domain-containing protein</fullName>
    </submittedName>
</protein>
<dbReference type="Pfam" id="PF02272">
    <property type="entry name" value="DHHA1"/>
    <property type="match status" value="1"/>
</dbReference>
<feature type="domain" description="DDH" evidence="1">
    <location>
        <begin position="19"/>
        <end position="159"/>
    </location>
</feature>
<dbReference type="PANTHER" id="PTHR47618">
    <property type="entry name" value="BIFUNCTIONAL OLIGORIBONUCLEASE AND PAP PHOSPHATASE NRNA"/>
    <property type="match status" value="1"/>
</dbReference>
<reference evidence="4" key="1">
    <citation type="submission" date="2016-11" db="EMBL/GenBank/DDBJ databases">
        <authorList>
            <person name="Varghese N."/>
            <person name="Submissions S."/>
        </authorList>
    </citation>
    <scope>NUCLEOTIDE SEQUENCE [LARGE SCALE GENOMIC DNA]</scope>
    <source>
        <strain evidence="4">DSM 10349</strain>
    </source>
</reference>
<dbReference type="STRING" id="1121421.SAMN02745123_02612"/>
<evidence type="ECO:0000313" key="4">
    <source>
        <dbReference type="Proteomes" id="UP000183997"/>
    </source>
</evidence>
<name>A0A1M6U707_9FIRM</name>
<gene>
    <name evidence="3" type="ORF">SAMN02745123_02612</name>
</gene>
<evidence type="ECO:0000313" key="3">
    <source>
        <dbReference type="EMBL" id="SHK65032.1"/>
    </source>
</evidence>
<dbReference type="PANTHER" id="PTHR47618:SF1">
    <property type="entry name" value="BIFUNCTIONAL OLIGORIBONUCLEASE AND PAP PHOSPHATASE NRNA"/>
    <property type="match status" value="1"/>
</dbReference>
<dbReference type="EMBL" id="FRAR01000019">
    <property type="protein sequence ID" value="SHK65032.1"/>
    <property type="molecule type" value="Genomic_DNA"/>
</dbReference>
<dbReference type="InterPro" id="IPR003156">
    <property type="entry name" value="DHHA1_dom"/>
</dbReference>
<dbReference type="InterPro" id="IPR038763">
    <property type="entry name" value="DHH_sf"/>
</dbReference>
<organism evidence="3 4">
    <name type="scientific">Desulforamulus aeronauticus DSM 10349</name>
    <dbReference type="NCBI Taxonomy" id="1121421"/>
    <lineage>
        <taxon>Bacteria</taxon>
        <taxon>Bacillati</taxon>
        <taxon>Bacillota</taxon>
        <taxon>Clostridia</taxon>
        <taxon>Eubacteriales</taxon>
        <taxon>Peptococcaceae</taxon>
        <taxon>Desulforamulus</taxon>
    </lineage>
</organism>
<sequence>MMNDLSVVAESIKRCQRPIICGHVMPDGDSLGSVLALGLGLHLLGKQVTMASSDPLPELYSFLPGINEMIVGEVSPEAFDLLIVVDCSVPDRLGSALLPLYESGLTTVVLDHHVNDQPFGDFNYVRSSAAATGEIIMDLLEALGIPLNTDLAINLYTAIVTDTGSFRYENTTSETHRRVARLLEYDIPVARLSNLIFSEQPISQIRLLEAVLSTLEVSENGQLATISLSRQTQESVGANDQQIEGMINYARNIQNVEVAMFFRELDEQRIKISFRSKYYIDVNLFAKKFGGGGHVRASGCTVEGTLSEVKDRVVKEAQGLFRGC</sequence>